<sequence length="198" mass="22320">MGSLKGELEFENLLEDVGDFGKYQKRLIIFFLIPSAALLPWFTMNILFLVFTPDHWCNVPEVAASNLSLEVQKSIIAPHERLSCYRYDLNYTEFLMRGDLHVKNETPIIPCDSGWQYDTTHFEETAASKWQGPGPETGRLSVRDPNPKNTAYPGLVHAHPIAVKLFPLVWCGRSGGRTSSCVVLVTGPRFKNTKPIPK</sequence>
<proteinExistence type="predicted"/>
<evidence type="ECO:0008006" key="5">
    <source>
        <dbReference type="Google" id="ProtNLM"/>
    </source>
</evidence>
<protein>
    <recommendedName>
        <fullName evidence="5">Carcinine transporter</fullName>
    </recommendedName>
</protein>
<dbReference type="EMBL" id="BGPR01088732">
    <property type="protein sequence ID" value="GBM12454.1"/>
    <property type="molecule type" value="Genomic_DNA"/>
</dbReference>
<gene>
    <name evidence="3" type="ORF">AVEN_170792_1</name>
    <name evidence="2" type="ORF">AVEN_271172_1</name>
</gene>
<keyword evidence="1" id="KW-0812">Transmembrane</keyword>
<keyword evidence="1" id="KW-0472">Membrane</keyword>
<keyword evidence="1" id="KW-1133">Transmembrane helix</keyword>
<evidence type="ECO:0000313" key="2">
    <source>
        <dbReference type="EMBL" id="GBM12454.1"/>
    </source>
</evidence>
<keyword evidence="4" id="KW-1185">Reference proteome</keyword>
<accession>A0A4Y2D993</accession>
<dbReference type="Proteomes" id="UP000499080">
    <property type="component" value="Unassembled WGS sequence"/>
</dbReference>
<evidence type="ECO:0000313" key="3">
    <source>
        <dbReference type="EMBL" id="GBM12480.1"/>
    </source>
</evidence>
<organism evidence="2 4">
    <name type="scientific">Araneus ventricosus</name>
    <name type="common">Orbweaver spider</name>
    <name type="synonym">Epeira ventricosa</name>
    <dbReference type="NCBI Taxonomy" id="182803"/>
    <lineage>
        <taxon>Eukaryota</taxon>
        <taxon>Metazoa</taxon>
        <taxon>Ecdysozoa</taxon>
        <taxon>Arthropoda</taxon>
        <taxon>Chelicerata</taxon>
        <taxon>Arachnida</taxon>
        <taxon>Araneae</taxon>
        <taxon>Araneomorphae</taxon>
        <taxon>Entelegynae</taxon>
        <taxon>Araneoidea</taxon>
        <taxon>Araneidae</taxon>
        <taxon>Araneus</taxon>
    </lineage>
</organism>
<feature type="transmembrane region" description="Helical" evidence="1">
    <location>
        <begin position="27"/>
        <end position="51"/>
    </location>
</feature>
<dbReference type="OrthoDB" id="6884957at2759"/>
<comment type="caution">
    <text evidence="2">The sequence shown here is derived from an EMBL/GenBank/DDBJ whole genome shotgun (WGS) entry which is preliminary data.</text>
</comment>
<dbReference type="AlphaFoldDB" id="A0A4Y2D993"/>
<name>A0A4Y2D993_ARAVE</name>
<evidence type="ECO:0000313" key="4">
    <source>
        <dbReference type="Proteomes" id="UP000499080"/>
    </source>
</evidence>
<evidence type="ECO:0000256" key="1">
    <source>
        <dbReference type="SAM" id="Phobius"/>
    </source>
</evidence>
<reference evidence="2 4" key="1">
    <citation type="journal article" date="2019" name="Sci. Rep.">
        <title>Orb-weaving spider Araneus ventricosus genome elucidates the spidroin gene catalogue.</title>
        <authorList>
            <person name="Kono N."/>
            <person name="Nakamura H."/>
            <person name="Ohtoshi R."/>
            <person name="Moran D.A.P."/>
            <person name="Shinohara A."/>
            <person name="Yoshida Y."/>
            <person name="Fujiwara M."/>
            <person name="Mori M."/>
            <person name="Tomita M."/>
            <person name="Arakawa K."/>
        </authorList>
    </citation>
    <scope>NUCLEOTIDE SEQUENCE [LARGE SCALE GENOMIC DNA]</scope>
</reference>
<dbReference type="EMBL" id="BGPR01088739">
    <property type="protein sequence ID" value="GBM12480.1"/>
    <property type="molecule type" value="Genomic_DNA"/>
</dbReference>